<dbReference type="AlphaFoldDB" id="A0A2G8RDP5"/>
<dbReference type="InterPro" id="IPR023214">
    <property type="entry name" value="HAD_sf"/>
</dbReference>
<dbReference type="EMBL" id="AWWI01000096">
    <property type="protein sequence ID" value="PIL19650.1"/>
    <property type="molecule type" value="Genomic_DNA"/>
</dbReference>
<dbReference type="OrthoDB" id="148966at2"/>
<dbReference type="GO" id="GO:0005737">
    <property type="term" value="C:cytoplasm"/>
    <property type="evidence" value="ECO:0007669"/>
    <property type="project" value="TreeGrafter"/>
</dbReference>
<reference evidence="1 2" key="1">
    <citation type="submission" date="2013-09" db="EMBL/GenBank/DDBJ databases">
        <title>Genome sequencing of Phaeobacter antarcticus sp. nov. SM1211.</title>
        <authorList>
            <person name="Zhang X.-Y."/>
            <person name="Liu C."/>
            <person name="Chen X.-L."/>
            <person name="Xie B.-B."/>
            <person name="Qin Q.-L."/>
            <person name="Rong J.-C."/>
            <person name="Zhang Y.-Z."/>
        </authorList>
    </citation>
    <scope>NUCLEOTIDE SEQUENCE [LARGE SCALE GENOMIC DNA]</scope>
    <source>
        <strain evidence="1 2">SM1211</strain>
    </source>
</reference>
<evidence type="ECO:0000313" key="1">
    <source>
        <dbReference type="EMBL" id="PIL19650.1"/>
    </source>
</evidence>
<proteinExistence type="predicted"/>
<dbReference type="Pfam" id="PF13344">
    <property type="entry name" value="Hydrolase_6"/>
    <property type="match status" value="1"/>
</dbReference>
<gene>
    <name evidence="1" type="ORF">P775_14085</name>
</gene>
<dbReference type="Proteomes" id="UP000231259">
    <property type="component" value="Unassembled WGS sequence"/>
</dbReference>
<evidence type="ECO:0008006" key="3">
    <source>
        <dbReference type="Google" id="ProtNLM"/>
    </source>
</evidence>
<dbReference type="RefSeq" id="WP_099911458.1">
    <property type="nucleotide sequence ID" value="NZ_AWWI01000096.1"/>
</dbReference>
<accession>A0A2G8RDP5</accession>
<dbReference type="GO" id="GO:0016791">
    <property type="term" value="F:phosphatase activity"/>
    <property type="evidence" value="ECO:0007669"/>
    <property type="project" value="TreeGrafter"/>
</dbReference>
<dbReference type="InterPro" id="IPR006357">
    <property type="entry name" value="HAD-SF_hydro_IIA"/>
</dbReference>
<dbReference type="PANTHER" id="PTHR19288">
    <property type="entry name" value="4-NITROPHENYLPHOSPHATASE-RELATED"/>
    <property type="match status" value="1"/>
</dbReference>
<evidence type="ECO:0000313" key="2">
    <source>
        <dbReference type="Proteomes" id="UP000231259"/>
    </source>
</evidence>
<dbReference type="SUPFAM" id="SSF56784">
    <property type="entry name" value="HAD-like"/>
    <property type="match status" value="1"/>
</dbReference>
<dbReference type="InterPro" id="IPR036412">
    <property type="entry name" value="HAD-like_sf"/>
</dbReference>
<sequence>MQLDAYDAFLCDLDGCLISGSTVLPGAQALLDYAGERLIILSNNSTDTPHTLSARLKQLGLKAPPQRIVLAGTTALDHLGQTAELRIRLYGSGALRAYAKDLGLLLDDVTPTHILLTRDESFGYGELREIVRSLSQGAQLYVANTDESHPGADHVPVPETGSLLAAILSILPDLTYTVIGKPEAALYHAALARLGVGVRRVLTIGDNPKTDAAGAARLGLDCALIGPNHGEWSDLNQLMAAHAVIGRPA</sequence>
<dbReference type="PANTHER" id="PTHR19288:SF46">
    <property type="entry name" value="HALOACID DEHALOGENASE-LIKE HYDROLASE DOMAIN-CONTAINING PROTEIN 2"/>
    <property type="match status" value="1"/>
</dbReference>
<name>A0A2G8RDP5_9RHOB</name>
<protein>
    <recommendedName>
        <fullName evidence="3">Haloacid dehalogenase</fullName>
    </recommendedName>
</protein>
<keyword evidence="2" id="KW-1185">Reference proteome</keyword>
<dbReference type="Gene3D" id="3.40.50.1000">
    <property type="entry name" value="HAD superfamily/HAD-like"/>
    <property type="match status" value="2"/>
</dbReference>
<organism evidence="1 2">
    <name type="scientific">Puniceibacterium antarcticum</name>
    <dbReference type="NCBI Taxonomy" id="1206336"/>
    <lineage>
        <taxon>Bacteria</taxon>
        <taxon>Pseudomonadati</taxon>
        <taxon>Pseudomonadota</taxon>
        <taxon>Alphaproteobacteria</taxon>
        <taxon>Rhodobacterales</taxon>
        <taxon>Paracoccaceae</taxon>
        <taxon>Puniceibacterium</taxon>
    </lineage>
</organism>
<dbReference type="Pfam" id="PF13242">
    <property type="entry name" value="Hydrolase_like"/>
    <property type="match status" value="1"/>
</dbReference>
<comment type="caution">
    <text evidence="1">The sequence shown here is derived from an EMBL/GenBank/DDBJ whole genome shotgun (WGS) entry which is preliminary data.</text>
</comment>